<dbReference type="EMBL" id="CABIJS010000599">
    <property type="protein sequence ID" value="VUZ54041.1"/>
    <property type="molecule type" value="Genomic_DNA"/>
</dbReference>
<evidence type="ECO:0000313" key="3">
    <source>
        <dbReference type="Proteomes" id="UP000321570"/>
    </source>
</evidence>
<dbReference type="Proteomes" id="UP000321570">
    <property type="component" value="Unassembled WGS sequence"/>
</dbReference>
<accession>A0A564Z3F0</accession>
<evidence type="ECO:0000313" key="2">
    <source>
        <dbReference type="EMBL" id="VUZ54041.1"/>
    </source>
</evidence>
<feature type="region of interest" description="Disordered" evidence="1">
    <location>
        <begin position="52"/>
        <end position="76"/>
    </location>
</feature>
<keyword evidence="3" id="KW-1185">Reference proteome</keyword>
<proteinExistence type="predicted"/>
<sequence>HKRDTTESEPSKTDSDDSSSTIIAPKTKFDKAQFHNYSRECSKELRLSLTIPTLNEERRNRTLPSKRLPPKRDGSG</sequence>
<dbReference type="AlphaFoldDB" id="A0A564Z3F0"/>
<gene>
    <name evidence="2" type="ORF">WMSIL1_LOCUS12219</name>
</gene>
<organism evidence="2 3">
    <name type="scientific">Hymenolepis diminuta</name>
    <name type="common">Rat tapeworm</name>
    <dbReference type="NCBI Taxonomy" id="6216"/>
    <lineage>
        <taxon>Eukaryota</taxon>
        <taxon>Metazoa</taxon>
        <taxon>Spiralia</taxon>
        <taxon>Lophotrochozoa</taxon>
        <taxon>Platyhelminthes</taxon>
        <taxon>Cestoda</taxon>
        <taxon>Eucestoda</taxon>
        <taxon>Cyclophyllidea</taxon>
        <taxon>Hymenolepididae</taxon>
        <taxon>Hymenolepis</taxon>
    </lineage>
</organism>
<feature type="region of interest" description="Disordered" evidence="1">
    <location>
        <begin position="1"/>
        <end position="24"/>
    </location>
</feature>
<evidence type="ECO:0000256" key="1">
    <source>
        <dbReference type="SAM" id="MobiDB-lite"/>
    </source>
</evidence>
<name>A0A564Z3F0_HYMDI</name>
<reference evidence="2 3" key="1">
    <citation type="submission" date="2019-07" db="EMBL/GenBank/DDBJ databases">
        <authorList>
            <person name="Jastrzebski P J."/>
            <person name="Paukszto L."/>
            <person name="Jastrzebski P J."/>
        </authorList>
    </citation>
    <scope>NUCLEOTIDE SEQUENCE [LARGE SCALE GENOMIC DNA]</scope>
    <source>
        <strain evidence="2 3">WMS-il1</strain>
    </source>
</reference>
<protein>
    <submittedName>
        <fullName evidence="2">Uncharacterized protein</fullName>
    </submittedName>
</protein>
<feature type="non-terminal residue" evidence="2">
    <location>
        <position position="1"/>
    </location>
</feature>
<feature type="compositionally biased region" description="Basic and acidic residues" evidence="1">
    <location>
        <begin position="1"/>
        <end position="15"/>
    </location>
</feature>